<dbReference type="InterPro" id="IPR001867">
    <property type="entry name" value="OmpR/PhoB-type_DNA-bd"/>
</dbReference>
<dbReference type="PROSITE" id="PS51755">
    <property type="entry name" value="OMPR_PHOB"/>
    <property type="match status" value="1"/>
</dbReference>
<dbReference type="InterPro" id="IPR036388">
    <property type="entry name" value="WH-like_DNA-bd_sf"/>
</dbReference>
<evidence type="ECO:0000256" key="3">
    <source>
        <dbReference type="ARBA" id="ARBA00023125"/>
    </source>
</evidence>
<dbReference type="EMBL" id="JACHMN010000002">
    <property type="protein sequence ID" value="MBB5869272.1"/>
    <property type="molecule type" value="Genomic_DNA"/>
</dbReference>
<dbReference type="SUPFAM" id="SSF48452">
    <property type="entry name" value="TPR-like"/>
    <property type="match status" value="1"/>
</dbReference>
<evidence type="ECO:0000313" key="8">
    <source>
        <dbReference type="EMBL" id="MBB5869272.1"/>
    </source>
</evidence>
<feature type="transmembrane region" description="Helical" evidence="6">
    <location>
        <begin position="344"/>
        <end position="365"/>
    </location>
</feature>
<protein>
    <submittedName>
        <fullName evidence="8">DNA-binding SARP family transcriptional activator</fullName>
    </submittedName>
</protein>
<dbReference type="Pfam" id="PF12836">
    <property type="entry name" value="HHH_3"/>
    <property type="match status" value="1"/>
</dbReference>
<dbReference type="GO" id="GO:0000160">
    <property type="term" value="P:phosphorelay signal transduction system"/>
    <property type="evidence" value="ECO:0007669"/>
    <property type="project" value="InterPro"/>
</dbReference>
<dbReference type="InterPro" id="IPR005158">
    <property type="entry name" value="BTAD"/>
</dbReference>
<keyword evidence="6" id="KW-0472">Membrane</keyword>
<comment type="similarity">
    <text evidence="1">Belongs to the AfsR/DnrI/RedD regulatory family.</text>
</comment>
<dbReference type="Pfam" id="PF00486">
    <property type="entry name" value="Trans_reg_C"/>
    <property type="match status" value="1"/>
</dbReference>
<dbReference type="GO" id="GO:0003677">
    <property type="term" value="F:DNA binding"/>
    <property type="evidence" value="ECO:0007669"/>
    <property type="project" value="UniProtKB-UniRule"/>
</dbReference>
<dbReference type="Pfam" id="PF03704">
    <property type="entry name" value="BTAD"/>
    <property type="match status" value="1"/>
</dbReference>
<evidence type="ECO:0000259" key="7">
    <source>
        <dbReference type="PROSITE" id="PS51755"/>
    </source>
</evidence>
<dbReference type="InterPro" id="IPR011990">
    <property type="entry name" value="TPR-like_helical_dom_sf"/>
</dbReference>
<comment type="caution">
    <text evidence="8">The sequence shown here is derived from an EMBL/GenBank/DDBJ whole genome shotgun (WGS) entry which is preliminary data.</text>
</comment>
<dbReference type="Gene3D" id="1.10.10.10">
    <property type="entry name" value="Winged helix-like DNA-binding domain superfamily/Winged helix DNA-binding domain"/>
    <property type="match status" value="1"/>
</dbReference>
<evidence type="ECO:0000256" key="1">
    <source>
        <dbReference type="ARBA" id="ARBA00005820"/>
    </source>
</evidence>
<dbReference type="RefSeq" id="WP_184835792.1">
    <property type="nucleotide sequence ID" value="NZ_JACHMN010000002.1"/>
</dbReference>
<name>A0A841BR93_9ACTN</name>
<dbReference type="SMART" id="SM01043">
    <property type="entry name" value="BTAD"/>
    <property type="match status" value="1"/>
</dbReference>
<sequence>MTSQVTEPIHRDALRFEILGPVRAQQGEREIDLGPGKQRAVLAALLVNANRPVPTAQIVDAVWGEEPPENGANVVQKYIAGLRRVLEPDRSPRTPGGLLALTDGGYVLTVAPGCLDAENLDERFHEALHLRDEGRTAEAARRLRDALKLWRAEPLAGCTGTYFDAARDHLTERRAAALEACVTVELQLGEHVKLVPELVALIAEFPLREELRYLLILSLYRCGRQAESLSAYREMRRFLDEEFGVEPSERLQELHRRILQSDPALLGRSAPVVHPPPPPHQPVPPVVYVPWQPYLPMRPTPPPAHDPSLTWLVGLASAIVPILSCGFAGWGVVAIFAALRRSKWLAAATLGHLAVTVFAWIAMLTSPEDLAGPWDDLGVVALIVAIVGGSVHGGILGFTWRNLPGRAPFGTAPARPAPPHVLVQQDRREQARQLLASHPAIARQLHIGRPDLPRAFDDGGLVDVNNAPAQVLATLPGVTAEAAQRIVVDRQLRGELRSVDELISRQLLPPYVVHMLRDELIAL</sequence>
<evidence type="ECO:0000256" key="5">
    <source>
        <dbReference type="PROSITE-ProRule" id="PRU01091"/>
    </source>
</evidence>
<dbReference type="CDD" id="cd15831">
    <property type="entry name" value="BTAD"/>
    <property type="match status" value="1"/>
</dbReference>
<keyword evidence="2" id="KW-0805">Transcription regulation</keyword>
<organism evidence="8 9">
    <name type="scientific">Allocatelliglobosispora scoriae</name>
    <dbReference type="NCBI Taxonomy" id="643052"/>
    <lineage>
        <taxon>Bacteria</taxon>
        <taxon>Bacillati</taxon>
        <taxon>Actinomycetota</taxon>
        <taxon>Actinomycetes</taxon>
        <taxon>Micromonosporales</taxon>
        <taxon>Micromonosporaceae</taxon>
        <taxon>Allocatelliglobosispora</taxon>
    </lineage>
</organism>
<dbReference type="Proteomes" id="UP000587527">
    <property type="component" value="Unassembled WGS sequence"/>
</dbReference>
<dbReference type="Gene3D" id="1.10.150.320">
    <property type="entry name" value="Photosystem II 12 kDa extrinsic protein"/>
    <property type="match status" value="1"/>
</dbReference>
<feature type="transmembrane region" description="Helical" evidence="6">
    <location>
        <begin position="377"/>
        <end position="400"/>
    </location>
</feature>
<reference evidence="8 9" key="1">
    <citation type="submission" date="2020-08" db="EMBL/GenBank/DDBJ databases">
        <title>Sequencing the genomes of 1000 actinobacteria strains.</title>
        <authorList>
            <person name="Klenk H.-P."/>
        </authorList>
    </citation>
    <scope>NUCLEOTIDE SEQUENCE [LARGE SCALE GENOMIC DNA]</scope>
    <source>
        <strain evidence="8 9">DSM 45362</strain>
    </source>
</reference>
<keyword evidence="6" id="KW-1133">Transmembrane helix</keyword>
<feature type="DNA-binding region" description="OmpR/PhoB-type" evidence="5">
    <location>
        <begin position="6"/>
        <end position="110"/>
    </location>
</feature>
<evidence type="ECO:0000313" key="9">
    <source>
        <dbReference type="Proteomes" id="UP000587527"/>
    </source>
</evidence>
<accession>A0A841BR93</accession>
<dbReference type="SMART" id="SM00862">
    <property type="entry name" value="Trans_reg_C"/>
    <property type="match status" value="1"/>
</dbReference>
<gene>
    <name evidence="8" type="ORF">F4553_002651</name>
</gene>
<proteinExistence type="inferred from homology"/>
<keyword evidence="4" id="KW-0804">Transcription</keyword>
<dbReference type="SUPFAM" id="SSF46894">
    <property type="entry name" value="C-terminal effector domain of the bipartite response regulators"/>
    <property type="match status" value="1"/>
</dbReference>
<keyword evidence="3 5" id="KW-0238">DNA-binding</keyword>
<evidence type="ECO:0000256" key="2">
    <source>
        <dbReference type="ARBA" id="ARBA00023015"/>
    </source>
</evidence>
<dbReference type="PANTHER" id="PTHR35807">
    <property type="entry name" value="TRANSCRIPTIONAL REGULATOR REDD-RELATED"/>
    <property type="match status" value="1"/>
</dbReference>
<dbReference type="AlphaFoldDB" id="A0A841BR93"/>
<dbReference type="InterPro" id="IPR016032">
    <property type="entry name" value="Sig_transdc_resp-reg_C-effctor"/>
</dbReference>
<dbReference type="InterPro" id="IPR051677">
    <property type="entry name" value="AfsR-DnrI-RedD_regulator"/>
</dbReference>
<feature type="transmembrane region" description="Helical" evidence="6">
    <location>
        <begin position="309"/>
        <end position="337"/>
    </location>
</feature>
<dbReference type="GO" id="GO:0006355">
    <property type="term" value="P:regulation of DNA-templated transcription"/>
    <property type="evidence" value="ECO:0007669"/>
    <property type="project" value="InterPro"/>
</dbReference>
<dbReference type="Gene3D" id="1.25.40.10">
    <property type="entry name" value="Tetratricopeptide repeat domain"/>
    <property type="match status" value="1"/>
</dbReference>
<dbReference type="SUPFAM" id="SSF47781">
    <property type="entry name" value="RuvA domain 2-like"/>
    <property type="match status" value="1"/>
</dbReference>
<evidence type="ECO:0000256" key="6">
    <source>
        <dbReference type="SAM" id="Phobius"/>
    </source>
</evidence>
<keyword evidence="6" id="KW-0812">Transmembrane</keyword>
<dbReference type="InterPro" id="IPR010994">
    <property type="entry name" value="RuvA_2-like"/>
</dbReference>
<keyword evidence="9" id="KW-1185">Reference proteome</keyword>
<feature type="domain" description="OmpR/PhoB-type" evidence="7">
    <location>
        <begin position="6"/>
        <end position="110"/>
    </location>
</feature>
<dbReference type="PANTHER" id="PTHR35807:SF1">
    <property type="entry name" value="TRANSCRIPTIONAL REGULATOR REDD"/>
    <property type="match status" value="1"/>
</dbReference>
<evidence type="ECO:0000256" key="4">
    <source>
        <dbReference type="ARBA" id="ARBA00023163"/>
    </source>
</evidence>